<comment type="caution">
    <text evidence="1">The sequence shown here is derived from an EMBL/GenBank/DDBJ whole genome shotgun (WGS) entry which is preliminary data.</text>
</comment>
<evidence type="ECO:0000313" key="2">
    <source>
        <dbReference type="Proteomes" id="UP001150581"/>
    </source>
</evidence>
<gene>
    <name evidence="1" type="ORF">LPJ66_006175</name>
</gene>
<dbReference type="Proteomes" id="UP001150581">
    <property type="component" value="Unassembled WGS sequence"/>
</dbReference>
<keyword evidence="2" id="KW-1185">Reference proteome</keyword>
<dbReference type="EMBL" id="JANBPG010000946">
    <property type="protein sequence ID" value="KAJ1892718.1"/>
    <property type="molecule type" value="Genomic_DNA"/>
</dbReference>
<organism evidence="1 2">
    <name type="scientific">Kickxella alabastrina</name>
    <dbReference type="NCBI Taxonomy" id="61397"/>
    <lineage>
        <taxon>Eukaryota</taxon>
        <taxon>Fungi</taxon>
        <taxon>Fungi incertae sedis</taxon>
        <taxon>Zoopagomycota</taxon>
        <taxon>Kickxellomycotina</taxon>
        <taxon>Kickxellomycetes</taxon>
        <taxon>Kickxellales</taxon>
        <taxon>Kickxellaceae</taxon>
        <taxon>Kickxella</taxon>
    </lineage>
</organism>
<sequence length="67" mass="7168">KGEVDLDMMEEQDEAEILSDEDDDEGAVYEDDDDNMATDDAEHSRSAFGADAASYSAISTGGGMDIE</sequence>
<protein>
    <submittedName>
        <fullName evidence="1">Uncharacterized protein</fullName>
    </submittedName>
</protein>
<evidence type="ECO:0000313" key="1">
    <source>
        <dbReference type="EMBL" id="KAJ1892718.1"/>
    </source>
</evidence>
<feature type="non-terminal residue" evidence="1">
    <location>
        <position position="1"/>
    </location>
</feature>
<proteinExistence type="predicted"/>
<accession>A0ACC1IDU9</accession>
<reference evidence="1" key="1">
    <citation type="submission" date="2022-07" db="EMBL/GenBank/DDBJ databases">
        <title>Phylogenomic reconstructions and comparative analyses of Kickxellomycotina fungi.</title>
        <authorList>
            <person name="Reynolds N.K."/>
            <person name="Stajich J.E."/>
            <person name="Barry K."/>
            <person name="Grigoriev I.V."/>
            <person name="Crous P."/>
            <person name="Smith M.E."/>
        </authorList>
    </citation>
    <scope>NUCLEOTIDE SEQUENCE</scope>
    <source>
        <strain evidence="1">Benny 63K</strain>
    </source>
</reference>
<name>A0ACC1IDU9_9FUNG</name>